<gene>
    <name evidence="1" type="ORF">V8G54_014795</name>
</gene>
<organism evidence="1 2">
    <name type="scientific">Vigna mungo</name>
    <name type="common">Black gram</name>
    <name type="synonym">Phaseolus mungo</name>
    <dbReference type="NCBI Taxonomy" id="3915"/>
    <lineage>
        <taxon>Eukaryota</taxon>
        <taxon>Viridiplantae</taxon>
        <taxon>Streptophyta</taxon>
        <taxon>Embryophyta</taxon>
        <taxon>Tracheophyta</taxon>
        <taxon>Spermatophyta</taxon>
        <taxon>Magnoliopsida</taxon>
        <taxon>eudicotyledons</taxon>
        <taxon>Gunneridae</taxon>
        <taxon>Pentapetalae</taxon>
        <taxon>rosids</taxon>
        <taxon>fabids</taxon>
        <taxon>Fabales</taxon>
        <taxon>Fabaceae</taxon>
        <taxon>Papilionoideae</taxon>
        <taxon>50 kb inversion clade</taxon>
        <taxon>NPAAA clade</taxon>
        <taxon>indigoferoid/millettioid clade</taxon>
        <taxon>Phaseoleae</taxon>
        <taxon>Vigna</taxon>
    </lineage>
</organism>
<accession>A0AAQ3NIA9</accession>
<name>A0AAQ3NIA9_VIGMU</name>
<sequence>MRQFVKHALSKWQMWPLKLGNQIAPELNQNLKLVISLPVGIKLKAKRPLVHVVGPMTATLIISRTKGFCWQSAMVYRFLRCHLNIPILNAATGYKSLKRFEPVCTMKFGNGQTYFLMIFPCPLSLYDASKGVLFCVLFYIGKQPIKLYFAMMLLTCLSDHFTSGNMSMDYKHIYKVKSL</sequence>
<evidence type="ECO:0000313" key="2">
    <source>
        <dbReference type="Proteomes" id="UP001374535"/>
    </source>
</evidence>
<proteinExistence type="predicted"/>
<reference evidence="1 2" key="1">
    <citation type="journal article" date="2023" name="Life. Sci Alliance">
        <title>Evolutionary insights into 3D genome organization and epigenetic landscape of Vigna mungo.</title>
        <authorList>
            <person name="Junaid A."/>
            <person name="Singh B."/>
            <person name="Bhatia S."/>
        </authorList>
    </citation>
    <scope>NUCLEOTIDE SEQUENCE [LARGE SCALE GENOMIC DNA]</scope>
    <source>
        <strain evidence="1">Urdbean</strain>
    </source>
</reference>
<protein>
    <submittedName>
        <fullName evidence="1">Uncharacterized protein</fullName>
    </submittedName>
</protein>
<evidence type="ECO:0000313" key="1">
    <source>
        <dbReference type="EMBL" id="WVZ10265.1"/>
    </source>
</evidence>
<dbReference type="Proteomes" id="UP001374535">
    <property type="component" value="Chromosome 5"/>
</dbReference>
<keyword evidence="2" id="KW-1185">Reference proteome</keyword>
<dbReference type="AlphaFoldDB" id="A0AAQ3NIA9"/>
<dbReference type="EMBL" id="CP144696">
    <property type="protein sequence ID" value="WVZ10265.1"/>
    <property type="molecule type" value="Genomic_DNA"/>
</dbReference>